<organism evidence="1 2">
    <name type="scientific">Desulforamulus aquiferis</name>
    <dbReference type="NCBI Taxonomy" id="1397668"/>
    <lineage>
        <taxon>Bacteria</taxon>
        <taxon>Bacillati</taxon>
        <taxon>Bacillota</taxon>
        <taxon>Clostridia</taxon>
        <taxon>Eubacteriales</taxon>
        <taxon>Peptococcaceae</taxon>
        <taxon>Desulforamulus</taxon>
    </lineage>
</organism>
<dbReference type="InterPro" id="IPR015053">
    <property type="entry name" value="DUF1871"/>
</dbReference>
<dbReference type="SUPFAM" id="SSF116922">
    <property type="entry name" value="YugE-like"/>
    <property type="match status" value="1"/>
</dbReference>
<gene>
    <name evidence="1" type="ORF">P6N53_04775</name>
</gene>
<dbReference type="RefSeq" id="WP_304541583.1">
    <property type="nucleotide sequence ID" value="NZ_JARPTC010000005.1"/>
</dbReference>
<name>A0AAW7ZBA2_9FIRM</name>
<reference evidence="1" key="2">
    <citation type="submission" date="2023-03" db="EMBL/GenBank/DDBJ databases">
        <authorList>
            <person name="Zhang Z."/>
        </authorList>
    </citation>
    <scope>NUCLEOTIDE SEQUENCE</scope>
    <source>
        <strain evidence="1">DSA</strain>
    </source>
</reference>
<comment type="caution">
    <text evidence="1">The sequence shown here is derived from an EMBL/GenBank/DDBJ whole genome shotgun (WGS) entry which is preliminary data.</text>
</comment>
<dbReference type="InterPro" id="IPR023162">
    <property type="entry name" value="Apc36109-like_dom_sf"/>
</dbReference>
<evidence type="ECO:0000313" key="2">
    <source>
        <dbReference type="Proteomes" id="UP001172911"/>
    </source>
</evidence>
<protein>
    <submittedName>
        <fullName evidence="1">DUF1871 family protein</fullName>
    </submittedName>
</protein>
<keyword evidence="2" id="KW-1185">Reference proteome</keyword>
<dbReference type="Proteomes" id="UP001172911">
    <property type="component" value="Unassembled WGS sequence"/>
</dbReference>
<accession>A0AAW7ZBA2</accession>
<dbReference type="EMBL" id="JARPTC010000005">
    <property type="protein sequence ID" value="MDO7786534.1"/>
    <property type="molecule type" value="Genomic_DNA"/>
</dbReference>
<dbReference type="Pfam" id="PF08958">
    <property type="entry name" value="DUF1871"/>
    <property type="match status" value="1"/>
</dbReference>
<dbReference type="AlphaFoldDB" id="A0AAW7ZBA2"/>
<reference evidence="1" key="1">
    <citation type="journal article" date="2023" name="J. Hazard. Mater.">
        <title>Anaerobic biodegradation of pyrene and benzo[a]pyrene by a new sulfate-reducing Desulforamulus aquiferis strain DSA.</title>
        <authorList>
            <person name="Zhang Z."/>
            <person name="Sun J."/>
            <person name="Gong X."/>
            <person name="Wang C."/>
            <person name="Wang H."/>
        </authorList>
    </citation>
    <scope>NUCLEOTIDE SEQUENCE</scope>
    <source>
        <strain evidence="1">DSA</strain>
    </source>
</reference>
<evidence type="ECO:0000313" key="1">
    <source>
        <dbReference type="EMBL" id="MDO7786534.1"/>
    </source>
</evidence>
<sequence length="103" mass="12147">MEKDRMKEAYESTFKIVTKLINGWDPANLFPSAPHDEYELEVSRIIASLRRVNNYLDLAKEIQVVFNKAFDWELTIDNCTSIAKEIWENTSYLRKFLIGRNET</sequence>
<proteinExistence type="predicted"/>
<dbReference type="Gene3D" id="1.10.340.20">
    <property type="entry name" value="Apc36109-like domain"/>
    <property type="match status" value="1"/>
</dbReference>